<dbReference type="PANTHER" id="PTHR44757:SF2">
    <property type="entry name" value="BIOFILM ARCHITECTURE MAINTENANCE PROTEIN MBAA"/>
    <property type="match status" value="1"/>
</dbReference>
<feature type="non-terminal residue" evidence="3">
    <location>
        <position position="347"/>
    </location>
</feature>
<evidence type="ECO:0000313" key="4">
    <source>
        <dbReference type="Proteomes" id="UP000248724"/>
    </source>
</evidence>
<dbReference type="AlphaFoldDB" id="A0A2W5Z7Y5"/>
<dbReference type="PANTHER" id="PTHR44757">
    <property type="entry name" value="DIGUANYLATE CYCLASE DGCP"/>
    <property type="match status" value="1"/>
</dbReference>
<dbReference type="InterPro" id="IPR000014">
    <property type="entry name" value="PAS"/>
</dbReference>
<dbReference type="Proteomes" id="UP000248724">
    <property type="component" value="Unassembled WGS sequence"/>
</dbReference>
<dbReference type="SUPFAM" id="SSF55785">
    <property type="entry name" value="PYP-like sensor domain (PAS domain)"/>
    <property type="match status" value="1"/>
</dbReference>
<gene>
    <name evidence="3" type="ORF">DLM65_11850</name>
</gene>
<dbReference type="InterPro" id="IPR036457">
    <property type="entry name" value="PPM-type-like_dom_sf"/>
</dbReference>
<dbReference type="InterPro" id="IPR000700">
    <property type="entry name" value="PAS-assoc_C"/>
</dbReference>
<accession>A0A2W5Z7Y5</accession>
<dbReference type="PROSITE" id="PS50112">
    <property type="entry name" value="PAS"/>
    <property type="match status" value="1"/>
</dbReference>
<dbReference type="Pfam" id="PF00989">
    <property type="entry name" value="PAS"/>
    <property type="match status" value="1"/>
</dbReference>
<dbReference type="GO" id="GO:0006355">
    <property type="term" value="P:regulation of DNA-templated transcription"/>
    <property type="evidence" value="ECO:0007669"/>
    <property type="project" value="InterPro"/>
</dbReference>
<name>A0A2W5Z7Y5_9BACT</name>
<comment type="caution">
    <text evidence="3">The sequence shown here is derived from an EMBL/GenBank/DDBJ whole genome shotgun (WGS) entry which is preliminary data.</text>
</comment>
<dbReference type="Gene3D" id="3.60.40.10">
    <property type="entry name" value="PPM-type phosphatase domain"/>
    <property type="match status" value="1"/>
</dbReference>
<feature type="domain" description="PAC" evidence="2">
    <location>
        <begin position="250"/>
        <end position="301"/>
    </location>
</feature>
<dbReference type="EMBL" id="QHBU01000233">
    <property type="protein sequence ID" value="PZR78916.1"/>
    <property type="molecule type" value="Genomic_DNA"/>
</dbReference>
<sequence>MLGQFGLDPSAVVAPRAAVDGTGSDRSFDVFHVADAVGSPLIPDQDDFVVPYAIRSVIGFGGVLPSGSAFAVVLFTTVAVPRESASMFAPLALSVKVGILPFDDGRVFDDEPCAEVATTERSLRSQVAALTQLIEVRERLVGAQTAQLEAAFATLEERSAQLSDALSALAISEARHEALMEASIDAVITMDHEGRVLGFNPAASRIFGYEQEAALGQPLDDLVIPPRLRPNHREGLRNYLRDGVGPILGRHIEQTGMRADGSEFPVELTVTAMEVPGAPPAFAATVRDISVEKETRGRLKEAREHSARVARTLQESLLPPRLPALPGVELASRYHPAGDGSEIGGDF</sequence>
<dbReference type="PROSITE" id="PS50113">
    <property type="entry name" value="PAC"/>
    <property type="match status" value="1"/>
</dbReference>
<evidence type="ECO:0008006" key="5">
    <source>
        <dbReference type="Google" id="ProtNLM"/>
    </source>
</evidence>
<protein>
    <recommendedName>
        <fullName evidence="5">PAS domain-containing protein</fullName>
    </recommendedName>
</protein>
<evidence type="ECO:0000259" key="1">
    <source>
        <dbReference type="PROSITE" id="PS50112"/>
    </source>
</evidence>
<evidence type="ECO:0000259" key="2">
    <source>
        <dbReference type="PROSITE" id="PS50113"/>
    </source>
</evidence>
<dbReference type="CDD" id="cd00130">
    <property type="entry name" value="PAS"/>
    <property type="match status" value="1"/>
</dbReference>
<dbReference type="NCBIfam" id="TIGR00229">
    <property type="entry name" value="sensory_box"/>
    <property type="match status" value="1"/>
</dbReference>
<reference evidence="3 4" key="1">
    <citation type="journal article" date="2017" name="Nature">
        <title>Atmospheric trace gases support primary production in Antarctic desert surface soil.</title>
        <authorList>
            <person name="Ji M."/>
            <person name="Greening C."/>
            <person name="Vanwonterghem I."/>
            <person name="Carere C.R."/>
            <person name="Bay S.K."/>
            <person name="Steen J.A."/>
            <person name="Montgomery K."/>
            <person name="Lines T."/>
            <person name="Beardall J."/>
            <person name="van Dorst J."/>
            <person name="Snape I."/>
            <person name="Stott M.B."/>
            <person name="Hugenholtz P."/>
            <person name="Ferrari B.C."/>
        </authorList>
    </citation>
    <scope>NUCLEOTIDE SEQUENCE [LARGE SCALE GENOMIC DNA]</scope>
    <source>
        <strain evidence="3">RRmetagenome_bin12</strain>
    </source>
</reference>
<dbReference type="InterPro" id="IPR052155">
    <property type="entry name" value="Biofilm_reg_signaling"/>
</dbReference>
<dbReference type="Gene3D" id="3.30.450.20">
    <property type="entry name" value="PAS domain"/>
    <property type="match status" value="1"/>
</dbReference>
<proteinExistence type="predicted"/>
<dbReference type="InterPro" id="IPR013767">
    <property type="entry name" value="PAS_fold"/>
</dbReference>
<feature type="domain" description="PAS" evidence="1">
    <location>
        <begin position="172"/>
        <end position="243"/>
    </location>
</feature>
<organism evidence="3 4">
    <name type="scientific">Candidatus Aeolococcus gillhamiae</name>
    <dbReference type="NCBI Taxonomy" id="3127015"/>
    <lineage>
        <taxon>Bacteria</taxon>
        <taxon>Bacillati</taxon>
        <taxon>Candidatus Dormiibacterota</taxon>
        <taxon>Candidatus Dormibacteria</taxon>
        <taxon>Candidatus Aeolococcales</taxon>
        <taxon>Candidatus Aeolococcaceae</taxon>
        <taxon>Candidatus Aeolococcus</taxon>
    </lineage>
</organism>
<dbReference type="InterPro" id="IPR035965">
    <property type="entry name" value="PAS-like_dom_sf"/>
</dbReference>
<evidence type="ECO:0000313" key="3">
    <source>
        <dbReference type="EMBL" id="PZR78916.1"/>
    </source>
</evidence>
<dbReference type="SMART" id="SM00091">
    <property type="entry name" value="PAS"/>
    <property type="match status" value="1"/>
</dbReference>